<dbReference type="Proteomes" id="UP000293345">
    <property type="component" value="Unassembled WGS sequence"/>
</dbReference>
<dbReference type="GO" id="GO:0046872">
    <property type="term" value="F:metal ion binding"/>
    <property type="evidence" value="ECO:0007669"/>
    <property type="project" value="UniProtKB-KW"/>
</dbReference>
<keyword evidence="6" id="KW-1185">Reference proteome</keyword>
<sequence length="84" mass="9550">MQSIGKRIYDGRTRRTSNLSVEQTCIGCGLCAKKCPVHAIEMQHKHLVWVKDRCVMCLGCLHRCPTFAIQCGPNTKRHGQYLHP</sequence>
<dbReference type="PROSITE" id="PS00198">
    <property type="entry name" value="4FE4S_FER_1"/>
    <property type="match status" value="2"/>
</dbReference>
<dbReference type="InterPro" id="IPR017900">
    <property type="entry name" value="4Fe4S_Fe_S_CS"/>
</dbReference>
<feature type="domain" description="4Fe-4S ferredoxin-type" evidence="4">
    <location>
        <begin position="17"/>
        <end position="45"/>
    </location>
</feature>
<evidence type="ECO:0000256" key="3">
    <source>
        <dbReference type="ARBA" id="ARBA00023014"/>
    </source>
</evidence>
<dbReference type="InterPro" id="IPR017896">
    <property type="entry name" value="4Fe4S_Fe-S-bd"/>
</dbReference>
<dbReference type="RefSeq" id="WP_129423140.1">
    <property type="nucleotide sequence ID" value="NZ_SDPW01000001.1"/>
</dbReference>
<evidence type="ECO:0000256" key="2">
    <source>
        <dbReference type="ARBA" id="ARBA00023004"/>
    </source>
</evidence>
<dbReference type="PANTHER" id="PTHR43122">
    <property type="entry name" value="FERREDOXIN SUBUNIT OF PYRUVATE:FLAVODOXIN OXIDOREDUCTASE-RELATED"/>
    <property type="match status" value="1"/>
</dbReference>
<dbReference type="OrthoDB" id="9770306at2"/>
<evidence type="ECO:0000259" key="4">
    <source>
        <dbReference type="PROSITE" id="PS51379"/>
    </source>
</evidence>
<keyword evidence="1" id="KW-0479">Metal-binding</keyword>
<name>A0A4Q2JX08_9ACTN</name>
<evidence type="ECO:0000313" key="5">
    <source>
        <dbReference type="EMBL" id="RXZ53436.1"/>
    </source>
</evidence>
<gene>
    <name evidence="5" type="ORF">ET524_02240</name>
</gene>
<organism evidence="5 6">
    <name type="scientific">Senegalimassilia faecalis</name>
    <dbReference type="NCBI Taxonomy" id="2509433"/>
    <lineage>
        <taxon>Bacteria</taxon>
        <taxon>Bacillati</taxon>
        <taxon>Actinomycetota</taxon>
        <taxon>Coriobacteriia</taxon>
        <taxon>Coriobacteriales</taxon>
        <taxon>Coriobacteriaceae</taxon>
        <taxon>Senegalimassilia</taxon>
    </lineage>
</organism>
<dbReference type="NCBIfam" id="NF038196">
    <property type="entry name" value="ferrodoxin_EFR1"/>
    <property type="match status" value="1"/>
</dbReference>
<accession>A0A4Q2JX08</accession>
<keyword evidence="2" id="KW-0408">Iron</keyword>
<dbReference type="PANTHER" id="PTHR43122:SF1">
    <property type="entry name" value="IRON-SULFUR-BINDING PROTEIN"/>
    <property type="match status" value="1"/>
</dbReference>
<dbReference type="AlphaFoldDB" id="A0A4Q2JX08"/>
<dbReference type="PROSITE" id="PS51379">
    <property type="entry name" value="4FE4S_FER_2"/>
    <property type="match status" value="2"/>
</dbReference>
<dbReference type="GO" id="GO:0051536">
    <property type="term" value="F:iron-sulfur cluster binding"/>
    <property type="evidence" value="ECO:0007669"/>
    <property type="project" value="UniProtKB-KW"/>
</dbReference>
<feature type="domain" description="4Fe-4S ferredoxin-type" evidence="4">
    <location>
        <begin position="46"/>
        <end position="74"/>
    </location>
</feature>
<protein>
    <submittedName>
        <fullName evidence="5">4Fe-4S dicluster domain-containing protein</fullName>
    </submittedName>
</protein>
<dbReference type="SUPFAM" id="SSF54862">
    <property type="entry name" value="4Fe-4S ferredoxins"/>
    <property type="match status" value="1"/>
</dbReference>
<evidence type="ECO:0000256" key="1">
    <source>
        <dbReference type="ARBA" id="ARBA00022723"/>
    </source>
</evidence>
<evidence type="ECO:0000313" key="6">
    <source>
        <dbReference type="Proteomes" id="UP000293345"/>
    </source>
</evidence>
<proteinExistence type="predicted"/>
<dbReference type="Gene3D" id="3.30.70.20">
    <property type="match status" value="1"/>
</dbReference>
<reference evidence="5 6" key="1">
    <citation type="submission" date="2019-01" db="EMBL/GenBank/DDBJ databases">
        <title>Senegalimassilia sp. nov. KGMB04484 isolated human feces.</title>
        <authorList>
            <person name="Han K.-I."/>
            <person name="Kim J.-S."/>
            <person name="Lee K.C."/>
            <person name="Suh M.K."/>
            <person name="Eom M.K."/>
            <person name="Lee J.H."/>
            <person name="Park S.-H."/>
            <person name="Kang S.W."/>
            <person name="Park J.-E."/>
            <person name="Oh B.S."/>
            <person name="Yu S.Y."/>
            <person name="Choi S.-H."/>
            <person name="Lee D.H."/>
            <person name="Yoon H."/>
            <person name="Kim B.-Y."/>
            <person name="Lee J.H."/>
            <person name="Lee J.-S."/>
        </authorList>
    </citation>
    <scope>NUCLEOTIDE SEQUENCE [LARGE SCALE GENOMIC DNA]</scope>
    <source>
        <strain evidence="5 6">KGMB04484</strain>
    </source>
</reference>
<dbReference type="Pfam" id="PF13237">
    <property type="entry name" value="Fer4_10"/>
    <property type="match status" value="1"/>
</dbReference>
<dbReference type="InterPro" id="IPR047964">
    <property type="entry name" value="EFR1-like"/>
</dbReference>
<keyword evidence="3" id="KW-0411">Iron-sulfur</keyword>
<dbReference type="EMBL" id="SDPW01000001">
    <property type="protein sequence ID" value="RXZ53436.1"/>
    <property type="molecule type" value="Genomic_DNA"/>
</dbReference>
<comment type="caution">
    <text evidence="5">The sequence shown here is derived from an EMBL/GenBank/DDBJ whole genome shotgun (WGS) entry which is preliminary data.</text>
</comment>